<accession>A0A392UD55</accession>
<reference evidence="2 3" key="1">
    <citation type="journal article" date="2018" name="Front. Plant Sci.">
        <title>Red Clover (Trifolium pratense) and Zigzag Clover (T. medium) - A Picture of Genomic Similarities and Differences.</title>
        <authorList>
            <person name="Dluhosova J."/>
            <person name="Istvanek J."/>
            <person name="Nedelnik J."/>
            <person name="Repkova J."/>
        </authorList>
    </citation>
    <scope>NUCLEOTIDE SEQUENCE [LARGE SCALE GENOMIC DNA]</scope>
    <source>
        <strain evidence="3">cv. 10/8</strain>
        <tissue evidence="2">Leaf</tissue>
    </source>
</reference>
<evidence type="ECO:0000313" key="2">
    <source>
        <dbReference type="EMBL" id="MCI70978.1"/>
    </source>
</evidence>
<dbReference type="Proteomes" id="UP000265520">
    <property type="component" value="Unassembled WGS sequence"/>
</dbReference>
<keyword evidence="3" id="KW-1185">Reference proteome</keyword>
<dbReference type="EMBL" id="LXQA010786969">
    <property type="protein sequence ID" value="MCI70978.1"/>
    <property type="molecule type" value="Genomic_DNA"/>
</dbReference>
<evidence type="ECO:0000313" key="3">
    <source>
        <dbReference type="Proteomes" id="UP000265520"/>
    </source>
</evidence>
<feature type="non-terminal residue" evidence="2">
    <location>
        <position position="1"/>
    </location>
</feature>
<proteinExistence type="predicted"/>
<dbReference type="AlphaFoldDB" id="A0A392UD55"/>
<evidence type="ECO:0000256" key="1">
    <source>
        <dbReference type="SAM" id="MobiDB-lite"/>
    </source>
</evidence>
<name>A0A392UD55_9FABA</name>
<comment type="caution">
    <text evidence="2">The sequence shown here is derived from an EMBL/GenBank/DDBJ whole genome shotgun (WGS) entry which is preliminary data.</text>
</comment>
<sequence length="41" mass="4212">HPAMEKDVENIGSGKSNSGTCSASGTFSEVLMFSASEAFSL</sequence>
<feature type="region of interest" description="Disordered" evidence="1">
    <location>
        <begin position="1"/>
        <end position="21"/>
    </location>
</feature>
<organism evidence="2 3">
    <name type="scientific">Trifolium medium</name>
    <dbReference type="NCBI Taxonomy" id="97028"/>
    <lineage>
        <taxon>Eukaryota</taxon>
        <taxon>Viridiplantae</taxon>
        <taxon>Streptophyta</taxon>
        <taxon>Embryophyta</taxon>
        <taxon>Tracheophyta</taxon>
        <taxon>Spermatophyta</taxon>
        <taxon>Magnoliopsida</taxon>
        <taxon>eudicotyledons</taxon>
        <taxon>Gunneridae</taxon>
        <taxon>Pentapetalae</taxon>
        <taxon>rosids</taxon>
        <taxon>fabids</taxon>
        <taxon>Fabales</taxon>
        <taxon>Fabaceae</taxon>
        <taxon>Papilionoideae</taxon>
        <taxon>50 kb inversion clade</taxon>
        <taxon>NPAAA clade</taxon>
        <taxon>Hologalegina</taxon>
        <taxon>IRL clade</taxon>
        <taxon>Trifolieae</taxon>
        <taxon>Trifolium</taxon>
    </lineage>
</organism>
<protein>
    <submittedName>
        <fullName evidence="2">Uncharacterized protein</fullName>
    </submittedName>
</protein>